<evidence type="ECO:0000313" key="2">
    <source>
        <dbReference type="Proteomes" id="UP001497700"/>
    </source>
</evidence>
<accession>A0ACB9YYS2</accession>
<keyword evidence="2" id="KW-1185">Reference proteome</keyword>
<sequence length="250" mass="27735">MTMESAGSWPKVPGGAMVVGVTAFGLYAETHDFNASMEVLDALPDILYSNSTPPRTIHLVKYPHIRVTYDEVTKAVRDIWNASSASWAETIAATGVEFGEKDCLKVNFVLHLGQMRSYPGYSLEKLGNRDGYVRRDLDGKIPQTIATSSETPTELQFASCPPILYPDFDVEDLAMRLKSAMPNTLIRASTAAGRFSCEYMFYSSLAELWKRGLEKKVMFLHVPARNSNEDINTGVEVVKNLVLEISDTPI</sequence>
<comment type="caution">
    <text evidence="1">The sequence shown here is derived from an EMBL/GenBank/DDBJ whole genome shotgun (WGS) entry which is preliminary data.</text>
</comment>
<dbReference type="EMBL" id="MU393483">
    <property type="protein sequence ID" value="KAI4864621.1"/>
    <property type="molecule type" value="Genomic_DNA"/>
</dbReference>
<reference evidence="1 2" key="1">
    <citation type="journal article" date="2022" name="New Phytol.">
        <title>Ecological generalism drives hyperdiversity of secondary metabolite gene clusters in xylarialean endophytes.</title>
        <authorList>
            <person name="Franco M.E.E."/>
            <person name="Wisecaver J.H."/>
            <person name="Arnold A.E."/>
            <person name="Ju Y.M."/>
            <person name="Slot J.C."/>
            <person name="Ahrendt S."/>
            <person name="Moore L.P."/>
            <person name="Eastman K.E."/>
            <person name="Scott K."/>
            <person name="Konkel Z."/>
            <person name="Mondo S.J."/>
            <person name="Kuo A."/>
            <person name="Hayes R.D."/>
            <person name="Haridas S."/>
            <person name="Andreopoulos B."/>
            <person name="Riley R."/>
            <person name="LaButti K."/>
            <person name="Pangilinan J."/>
            <person name="Lipzen A."/>
            <person name="Amirebrahimi M."/>
            <person name="Yan J."/>
            <person name="Adam C."/>
            <person name="Keymanesh K."/>
            <person name="Ng V."/>
            <person name="Louie K."/>
            <person name="Northen T."/>
            <person name="Drula E."/>
            <person name="Henrissat B."/>
            <person name="Hsieh H.M."/>
            <person name="Youens-Clark K."/>
            <person name="Lutzoni F."/>
            <person name="Miadlikowska J."/>
            <person name="Eastwood D.C."/>
            <person name="Hamelin R.C."/>
            <person name="Grigoriev I.V."/>
            <person name="U'Ren J.M."/>
        </authorList>
    </citation>
    <scope>NUCLEOTIDE SEQUENCE [LARGE SCALE GENOMIC DNA]</scope>
    <source>
        <strain evidence="1 2">CBS 119005</strain>
    </source>
</reference>
<evidence type="ECO:0000313" key="1">
    <source>
        <dbReference type="EMBL" id="KAI4864621.1"/>
    </source>
</evidence>
<organism evidence="1 2">
    <name type="scientific">Hypoxylon rubiginosum</name>
    <dbReference type="NCBI Taxonomy" id="110542"/>
    <lineage>
        <taxon>Eukaryota</taxon>
        <taxon>Fungi</taxon>
        <taxon>Dikarya</taxon>
        <taxon>Ascomycota</taxon>
        <taxon>Pezizomycotina</taxon>
        <taxon>Sordariomycetes</taxon>
        <taxon>Xylariomycetidae</taxon>
        <taxon>Xylariales</taxon>
        <taxon>Hypoxylaceae</taxon>
        <taxon>Hypoxylon</taxon>
    </lineage>
</organism>
<name>A0ACB9YYS2_9PEZI</name>
<protein>
    <submittedName>
        <fullName evidence="1">Uncharacterized protein</fullName>
    </submittedName>
</protein>
<gene>
    <name evidence="1" type="ORF">F4820DRAFT_328040</name>
</gene>
<dbReference type="Proteomes" id="UP001497700">
    <property type="component" value="Unassembled WGS sequence"/>
</dbReference>
<proteinExistence type="predicted"/>